<sequence>MKRTVSAHIVCDIDAPANLVFSVAAAANVSLASERVEYLYNGHPITPVDILDVHGTRLHEFDAEAGRLTLNYWAEVDGSAAQAPVTKNDLITYLRPSRYCESDTLLPTARSEFRGLSGRMLLDSVSSWVGEKLNYVPGSSLPTDGAIQTLLSRRGVCRDYAHLVITLLRGLDIPARLVSVYAPGLSPMDFHAVAEAFVDGEWFIIDATALAPRQSLVRIATGRDAADTAFLTNHGGWLTLRELEVTATADALPLDDTRELVQLH</sequence>
<dbReference type="InterPro" id="IPR002931">
    <property type="entry name" value="Transglutaminase-like"/>
</dbReference>
<dbReference type="SUPFAM" id="SSF54001">
    <property type="entry name" value="Cysteine proteinases"/>
    <property type="match status" value="1"/>
</dbReference>
<evidence type="ECO:0000313" key="3">
    <source>
        <dbReference type="Proteomes" id="UP000257080"/>
    </source>
</evidence>
<gene>
    <name evidence="2" type="ORF">B7R25_09860</name>
</gene>
<organism evidence="2 3">
    <name type="scientific">Subtercola boreus</name>
    <dbReference type="NCBI Taxonomy" id="120213"/>
    <lineage>
        <taxon>Bacteria</taxon>
        <taxon>Bacillati</taxon>
        <taxon>Actinomycetota</taxon>
        <taxon>Actinomycetes</taxon>
        <taxon>Micrococcales</taxon>
        <taxon>Microbacteriaceae</taxon>
        <taxon>Subtercola</taxon>
    </lineage>
</organism>
<comment type="caution">
    <text evidence="2">The sequence shown here is derived from an EMBL/GenBank/DDBJ whole genome shotgun (WGS) entry which is preliminary data.</text>
</comment>
<protein>
    <submittedName>
        <fullName evidence="2">Transglutaminase</fullName>
    </submittedName>
</protein>
<dbReference type="EMBL" id="NBXE01000023">
    <property type="protein sequence ID" value="RFA26694.1"/>
    <property type="molecule type" value="Genomic_DNA"/>
</dbReference>
<dbReference type="OrthoDB" id="5438043at2"/>
<proteinExistence type="predicted"/>
<accession>A0A3E0WCM1</accession>
<dbReference type="InterPro" id="IPR038765">
    <property type="entry name" value="Papain-like_cys_pep_sf"/>
</dbReference>
<evidence type="ECO:0000259" key="1">
    <source>
        <dbReference type="SMART" id="SM00460"/>
    </source>
</evidence>
<name>A0A3E0WCM1_9MICO</name>
<dbReference type="Gene3D" id="3.10.620.30">
    <property type="match status" value="1"/>
</dbReference>
<feature type="domain" description="Transglutaminase-like" evidence="1">
    <location>
        <begin position="149"/>
        <end position="209"/>
    </location>
</feature>
<evidence type="ECO:0000313" key="2">
    <source>
        <dbReference type="EMBL" id="RFA26694.1"/>
    </source>
</evidence>
<dbReference type="AlphaFoldDB" id="A0A3E0WCM1"/>
<dbReference type="PANTHER" id="PTHR33490:SF12">
    <property type="entry name" value="BLL5557 PROTEIN"/>
    <property type="match status" value="1"/>
</dbReference>
<dbReference type="RefSeq" id="WP_116418791.1">
    <property type="nucleotide sequence ID" value="NZ_NBXC01000018.1"/>
</dbReference>
<dbReference type="Gene3D" id="2.60.40.2250">
    <property type="match status" value="1"/>
</dbReference>
<dbReference type="PANTHER" id="PTHR33490">
    <property type="entry name" value="BLR5614 PROTEIN-RELATED"/>
    <property type="match status" value="1"/>
</dbReference>
<dbReference type="Proteomes" id="UP000257080">
    <property type="component" value="Unassembled WGS sequence"/>
</dbReference>
<dbReference type="Pfam" id="PF01841">
    <property type="entry name" value="Transglut_core"/>
    <property type="match status" value="1"/>
</dbReference>
<reference evidence="2 3" key="1">
    <citation type="submission" date="2017-04" db="EMBL/GenBank/DDBJ databases">
        <title>Comparative genome analysis of Subtercola boreus.</title>
        <authorList>
            <person name="Cho Y.-J."/>
            <person name="Cho A."/>
            <person name="Kim O.-S."/>
            <person name="Lee J.-I."/>
        </authorList>
    </citation>
    <scope>NUCLEOTIDE SEQUENCE [LARGE SCALE GENOMIC DNA]</scope>
    <source>
        <strain evidence="2 3">P28004</strain>
    </source>
</reference>
<dbReference type="SMART" id="SM00460">
    <property type="entry name" value="TGc"/>
    <property type="match status" value="1"/>
</dbReference>